<dbReference type="GO" id="GO:0004519">
    <property type="term" value="F:endonuclease activity"/>
    <property type="evidence" value="ECO:0007669"/>
    <property type="project" value="UniProtKB-KW"/>
</dbReference>
<dbReference type="InterPro" id="IPR021109">
    <property type="entry name" value="Peptidase_aspartic_dom_sf"/>
</dbReference>
<dbReference type="GO" id="GO:0003887">
    <property type="term" value="F:DNA-directed DNA polymerase activity"/>
    <property type="evidence" value="ECO:0007669"/>
    <property type="project" value="UniProtKB-KW"/>
</dbReference>
<dbReference type="Gene3D" id="3.10.10.10">
    <property type="entry name" value="HIV Type 1 Reverse Transcriptase, subunit A, domain 1"/>
    <property type="match status" value="1"/>
</dbReference>
<keyword evidence="12" id="KW-0695">RNA-directed DNA polymerase</keyword>
<evidence type="ECO:0000256" key="10">
    <source>
        <dbReference type="ARBA" id="ARBA00022842"/>
    </source>
</evidence>
<feature type="domain" description="Reverse transcriptase" evidence="17">
    <location>
        <begin position="582"/>
        <end position="761"/>
    </location>
</feature>
<organism evidence="19 20">
    <name type="scientific">Quercus lobata</name>
    <name type="common">Valley oak</name>
    <dbReference type="NCBI Taxonomy" id="97700"/>
    <lineage>
        <taxon>Eukaryota</taxon>
        <taxon>Viridiplantae</taxon>
        <taxon>Streptophyta</taxon>
        <taxon>Embryophyta</taxon>
        <taxon>Tracheophyta</taxon>
        <taxon>Spermatophyta</taxon>
        <taxon>Magnoliopsida</taxon>
        <taxon>eudicotyledons</taxon>
        <taxon>Gunneridae</taxon>
        <taxon>Pentapetalae</taxon>
        <taxon>rosids</taxon>
        <taxon>fabids</taxon>
        <taxon>Fagales</taxon>
        <taxon>Fagaceae</taxon>
        <taxon>Quercus</taxon>
    </lineage>
</organism>
<evidence type="ECO:0000313" key="19">
    <source>
        <dbReference type="EnsemblPlants" id="QL08p043961:mrna:CDS:1"/>
    </source>
</evidence>
<evidence type="ECO:0000256" key="2">
    <source>
        <dbReference type="ARBA" id="ARBA00022670"/>
    </source>
</evidence>
<dbReference type="GO" id="GO:0004190">
    <property type="term" value="F:aspartic-type endopeptidase activity"/>
    <property type="evidence" value="ECO:0007669"/>
    <property type="project" value="UniProtKB-KW"/>
</dbReference>
<dbReference type="SUPFAM" id="SSF54160">
    <property type="entry name" value="Chromo domain-like"/>
    <property type="match status" value="1"/>
</dbReference>
<keyword evidence="14" id="KW-0238">DNA-binding</keyword>
<dbReference type="GO" id="GO:0046872">
    <property type="term" value="F:metal ion binding"/>
    <property type="evidence" value="ECO:0007669"/>
    <property type="project" value="UniProtKB-KW"/>
</dbReference>
<dbReference type="SUPFAM" id="SSF53098">
    <property type="entry name" value="Ribonuclease H-like"/>
    <property type="match status" value="1"/>
</dbReference>
<dbReference type="InterPro" id="IPR045358">
    <property type="entry name" value="Ty3_capsid"/>
</dbReference>
<evidence type="ECO:0000256" key="11">
    <source>
        <dbReference type="ARBA" id="ARBA00022908"/>
    </source>
</evidence>
<dbReference type="CDD" id="cd00303">
    <property type="entry name" value="retropepsin_like"/>
    <property type="match status" value="1"/>
</dbReference>
<dbReference type="Pfam" id="PF17917">
    <property type="entry name" value="RT_RNaseH"/>
    <property type="match status" value="1"/>
</dbReference>
<dbReference type="Proteomes" id="UP000594261">
    <property type="component" value="Chromosome 8"/>
</dbReference>
<dbReference type="InterPro" id="IPR012337">
    <property type="entry name" value="RNaseH-like_sf"/>
</dbReference>
<dbReference type="CDD" id="cd01647">
    <property type="entry name" value="RT_LTR"/>
    <property type="match status" value="1"/>
</dbReference>
<reference evidence="19" key="2">
    <citation type="submission" date="2021-01" db="UniProtKB">
        <authorList>
            <consortium name="EnsemblPlants"/>
        </authorList>
    </citation>
    <scope>IDENTIFICATION</scope>
</reference>
<dbReference type="GO" id="GO:0006310">
    <property type="term" value="P:DNA recombination"/>
    <property type="evidence" value="ECO:0007669"/>
    <property type="project" value="UniProtKB-KW"/>
</dbReference>
<dbReference type="Pfam" id="PF24626">
    <property type="entry name" value="SH3_Tf2-1"/>
    <property type="match status" value="1"/>
</dbReference>
<evidence type="ECO:0000256" key="9">
    <source>
        <dbReference type="ARBA" id="ARBA00022801"/>
    </source>
</evidence>
<dbReference type="SUPFAM" id="SSF50630">
    <property type="entry name" value="Acid proteases"/>
    <property type="match status" value="1"/>
</dbReference>
<evidence type="ECO:0000256" key="4">
    <source>
        <dbReference type="ARBA" id="ARBA00022695"/>
    </source>
</evidence>
<dbReference type="EnsemblPlants" id="QL08p043961:mrna">
    <property type="protein sequence ID" value="QL08p043961:mrna:CDS:1"/>
    <property type="gene ID" value="QL08p043961"/>
</dbReference>
<dbReference type="GO" id="GO:0015074">
    <property type="term" value="P:DNA integration"/>
    <property type="evidence" value="ECO:0007669"/>
    <property type="project" value="UniProtKB-KW"/>
</dbReference>
<evidence type="ECO:0000256" key="5">
    <source>
        <dbReference type="ARBA" id="ARBA00022722"/>
    </source>
</evidence>
<sequence length="1503" mass="171678">MVQETRYSLLSETVSSVQQRMDDHASTMEMISRRLEALDNNFKGLQAMFEERLPAIQQHGGSVPQAGNNHETEVRSNQAHQRSEVGVQFPKPIRLDFPRFSGGDPSAWIFRAEQFFRYYEIPKEEKVLNASYHLDDEALIWFQDCERSLDSWETFVRAIQVRFGPSSYDDPMENLTRLKQITTVAIYKSQFEMLSNRIKNLPESHKLSCFLSGLKDEIRLAVRMQNPRTLSAAFGLAKIQEEYLLTCKKAYKPFQEPSKTNWQEYPTARHDSKAEAKVPVQKITSAQMEERRRKGLCYYCDEKWQPRHKCKGLKLFMIDEVQEVCQVEVGDEELTTKLQLNQADITLYALLGSPSPGTMRVLGQIRGHWVVILLDTGSSHNFLNAVLVRTLKLAVDTTRILEVKVANGDVIRTKGECKDLLLKMQGNEFIVNLHVLSLGGCDVVLGTQWLCTLGLISWDFKQLKMGFMYQDRQIWLQGIKPTGTLIQVANEFLKQPITKGLLLQIVSTEVADRSKASKVSTEVLSLLEEYATVFEEPKGLPPCRGHEHQILLKPGTQPTCQRPYRYPYYQKTEIETIVKDLLESGSIRNSQSPFASPVLLVRKADGSWRMCVDYRAFNNDTVKDKFPIPVVDELLDELSGAWVFSKLDLRSGYHQIRMKEEDLEKTAFRTHEGHYEFLVMPFGLTNAPSTFQSLMNDVFKPYLRKFVLVFFDDILVYSRDMASHVLHLRSVLQVLLDHKLFAKRSKCTFACSEVEYLGHVISGHGVKTDPKKTQAMLDWPIPKTVKALRGFLGLTGYYRKFIKGYGSIAAPLTDLLRKDAFEWIEQAGQAFQNLKQAVSQPPVLALPDFSQPFVIECDASGFGIGAVLMQQGRPIAFYSQPLKGKSTHLSTYEKELLALVTTVRKWRPYLFGKPFVIKTDHQSLKYLLEQRIGTPMQQRWITKLLGYSFLIDYKKGKENVVADALSRQGEKDHSDSDSILLPQVDLVDSGDFSASELVHCDHSAFSLFCLDSLNSLFLISFPHPTWLEEMKASYTTDVEVQDILQTLHSNPTAVGKFSLQNGLLLYKGRLYLGSNCSLKPKVLSLVHDSPLGGHSGYLKTYHRAKRDWFWKGMKKDLKEYIKGCEMCQRIKHETCKPAGLLQPLEIPHTPWSSISMDFVEGLPKSLRHDVVMVVVDRLTKYVHFIPLSHPYTAVKVASLFMTHIFRLHGLPASIVSDRDPVFTSRFWEELFRLQGVDLAMSSAYHPQSDGQTEVVNRSLEQYLRTFTGDKPKQWVEWLPLAEFWFNTNYHTATKVTPFEALYGFQPPQLMDYIPGLTKATAVDDFLLARQQILDLLKGNLVAAQDRMKLQADKHRQERSFEVGDWVFLRLQPFKQHSLRWSKVGKLAPKFFGPFQILQKIGSVAYKLDLPSTSEVHLIFHVSCLKAKIGQSVTPIPTLPPIDAQGRITPEPKAILQQRHCQLRRYKDAIEVLVHWEGSSTADATWELLHKLQVQYPHLVGKVL</sequence>
<keyword evidence="9" id="KW-0378">Hydrolase</keyword>
<keyword evidence="6" id="KW-0479">Metal-binding</keyword>
<keyword evidence="3" id="KW-0808">Transferase</keyword>
<keyword evidence="10" id="KW-0460">Magnesium</keyword>
<dbReference type="InterPro" id="IPR001584">
    <property type="entry name" value="Integrase_cat-core"/>
</dbReference>
<dbReference type="CDD" id="cd09274">
    <property type="entry name" value="RNase_HI_RT_Ty3"/>
    <property type="match status" value="1"/>
</dbReference>
<keyword evidence="20" id="KW-1185">Reference proteome</keyword>
<evidence type="ECO:0000313" key="20">
    <source>
        <dbReference type="Proteomes" id="UP000594261"/>
    </source>
</evidence>
<evidence type="ECO:0000256" key="6">
    <source>
        <dbReference type="ARBA" id="ARBA00022723"/>
    </source>
</evidence>
<protein>
    <recommendedName>
        <fullName evidence="1">RNA-directed DNA polymerase</fullName>
        <ecNumber evidence="1">2.7.7.49</ecNumber>
    </recommendedName>
</protein>
<dbReference type="InterPro" id="IPR050951">
    <property type="entry name" value="Retrovirus_Pol_polyprotein"/>
</dbReference>
<feature type="domain" description="Integrase catalytic" evidence="18">
    <location>
        <begin position="1146"/>
        <end position="1305"/>
    </location>
</feature>
<dbReference type="InterPro" id="IPR043128">
    <property type="entry name" value="Rev_trsase/Diguanyl_cyclase"/>
</dbReference>
<dbReference type="Gene3D" id="3.30.420.10">
    <property type="entry name" value="Ribonuclease H-like superfamily/Ribonuclease H"/>
    <property type="match status" value="1"/>
</dbReference>
<dbReference type="InterPro" id="IPR000477">
    <property type="entry name" value="RT_dom"/>
</dbReference>
<dbReference type="InterPro" id="IPR043502">
    <property type="entry name" value="DNA/RNA_pol_sf"/>
</dbReference>
<evidence type="ECO:0000256" key="8">
    <source>
        <dbReference type="ARBA" id="ARBA00022759"/>
    </source>
</evidence>
<dbReference type="PROSITE" id="PS50878">
    <property type="entry name" value="RT_POL"/>
    <property type="match status" value="1"/>
</dbReference>
<dbReference type="PANTHER" id="PTHR37984">
    <property type="entry name" value="PROTEIN CBG26694"/>
    <property type="match status" value="1"/>
</dbReference>
<keyword evidence="7" id="KW-0064">Aspartyl protease</keyword>
<dbReference type="PROSITE" id="PS50013">
    <property type="entry name" value="CHROMO_2"/>
    <property type="match status" value="1"/>
</dbReference>
<dbReference type="InterPro" id="IPR036397">
    <property type="entry name" value="RNaseH_sf"/>
</dbReference>
<evidence type="ECO:0000256" key="1">
    <source>
        <dbReference type="ARBA" id="ARBA00012493"/>
    </source>
</evidence>
<dbReference type="FunFam" id="1.10.340.70:FF:000001">
    <property type="entry name" value="Retrovirus-related Pol polyprotein from transposon gypsy-like Protein"/>
    <property type="match status" value="1"/>
</dbReference>
<dbReference type="Gene3D" id="3.10.20.370">
    <property type="match status" value="1"/>
</dbReference>
<feature type="domain" description="Chromo" evidence="16">
    <location>
        <begin position="1449"/>
        <end position="1503"/>
    </location>
</feature>
<dbReference type="Gene3D" id="2.40.70.10">
    <property type="entry name" value="Acid Proteases"/>
    <property type="match status" value="1"/>
</dbReference>
<dbReference type="Pfam" id="PF00078">
    <property type="entry name" value="RVT_1"/>
    <property type="match status" value="1"/>
</dbReference>
<dbReference type="FunFam" id="3.30.70.270:FF:000020">
    <property type="entry name" value="Transposon Tf2-6 polyprotein-like Protein"/>
    <property type="match status" value="1"/>
</dbReference>
<evidence type="ECO:0000256" key="7">
    <source>
        <dbReference type="ARBA" id="ARBA00022750"/>
    </source>
</evidence>
<dbReference type="InParanoid" id="A0A7N2MDN8"/>
<keyword evidence="15" id="KW-0233">DNA recombination</keyword>
<evidence type="ECO:0000256" key="3">
    <source>
        <dbReference type="ARBA" id="ARBA00022679"/>
    </source>
</evidence>
<evidence type="ECO:0000256" key="13">
    <source>
        <dbReference type="ARBA" id="ARBA00022932"/>
    </source>
</evidence>
<dbReference type="GO" id="GO:0006508">
    <property type="term" value="P:proteolysis"/>
    <property type="evidence" value="ECO:0007669"/>
    <property type="project" value="UniProtKB-KW"/>
</dbReference>
<dbReference type="Pfam" id="PF19259">
    <property type="entry name" value="Ty3_capsid"/>
    <property type="match status" value="1"/>
</dbReference>
<dbReference type="InterPro" id="IPR041373">
    <property type="entry name" value="RT_RNaseH"/>
</dbReference>
<dbReference type="Gene3D" id="3.30.70.270">
    <property type="match status" value="2"/>
</dbReference>
<dbReference type="SUPFAM" id="SSF56672">
    <property type="entry name" value="DNA/RNA polymerases"/>
    <property type="match status" value="1"/>
</dbReference>
<dbReference type="PROSITE" id="PS50994">
    <property type="entry name" value="INTEGRASE"/>
    <property type="match status" value="1"/>
</dbReference>
<evidence type="ECO:0000256" key="15">
    <source>
        <dbReference type="ARBA" id="ARBA00023172"/>
    </source>
</evidence>
<proteinExistence type="predicted"/>
<evidence type="ECO:0000256" key="12">
    <source>
        <dbReference type="ARBA" id="ARBA00022918"/>
    </source>
</evidence>
<dbReference type="EMBL" id="LRBV02000008">
    <property type="status" value="NOT_ANNOTATED_CDS"/>
    <property type="molecule type" value="Genomic_DNA"/>
</dbReference>
<dbReference type="InterPro" id="IPR041588">
    <property type="entry name" value="Integrase_H2C2"/>
</dbReference>
<dbReference type="Gene3D" id="1.10.340.70">
    <property type="match status" value="1"/>
</dbReference>
<keyword evidence="2" id="KW-0645">Protease</keyword>
<name>A0A7N2MDN8_QUELO</name>
<evidence type="ECO:0000259" key="18">
    <source>
        <dbReference type="PROSITE" id="PS50994"/>
    </source>
</evidence>
<evidence type="ECO:0000256" key="14">
    <source>
        <dbReference type="ARBA" id="ARBA00023125"/>
    </source>
</evidence>
<keyword evidence="8" id="KW-0255">Endonuclease</keyword>
<keyword evidence="13" id="KW-0239">DNA-directed DNA polymerase</keyword>
<dbReference type="InterPro" id="IPR000953">
    <property type="entry name" value="Chromo/chromo_shadow_dom"/>
</dbReference>
<dbReference type="PANTHER" id="PTHR37984:SF5">
    <property type="entry name" value="PROTEIN NYNRIN-LIKE"/>
    <property type="match status" value="1"/>
</dbReference>
<dbReference type="Gramene" id="QL08p043961:mrna">
    <property type="protein sequence ID" value="QL08p043961:mrna:CDS:1"/>
    <property type="gene ID" value="QL08p043961"/>
</dbReference>
<dbReference type="InterPro" id="IPR056924">
    <property type="entry name" value="SH3_Tf2-1"/>
</dbReference>
<dbReference type="InterPro" id="IPR016197">
    <property type="entry name" value="Chromo-like_dom_sf"/>
</dbReference>
<evidence type="ECO:0000259" key="17">
    <source>
        <dbReference type="PROSITE" id="PS50878"/>
    </source>
</evidence>
<reference evidence="19 20" key="1">
    <citation type="journal article" date="2016" name="G3 (Bethesda)">
        <title>First Draft Assembly and Annotation of the Genome of a California Endemic Oak Quercus lobata Nee (Fagaceae).</title>
        <authorList>
            <person name="Sork V.L."/>
            <person name="Fitz-Gibbon S.T."/>
            <person name="Puiu D."/>
            <person name="Crepeau M."/>
            <person name="Gugger P.F."/>
            <person name="Sherman R."/>
            <person name="Stevens K."/>
            <person name="Langley C.H."/>
            <person name="Pellegrini M."/>
            <person name="Salzberg S.L."/>
        </authorList>
    </citation>
    <scope>NUCLEOTIDE SEQUENCE [LARGE SCALE GENOMIC DNA]</scope>
    <source>
        <strain evidence="19 20">cv. SW786</strain>
    </source>
</reference>
<dbReference type="GO" id="GO:0003677">
    <property type="term" value="F:DNA binding"/>
    <property type="evidence" value="ECO:0007669"/>
    <property type="project" value="UniProtKB-KW"/>
</dbReference>
<dbReference type="GO" id="GO:0003964">
    <property type="term" value="F:RNA-directed DNA polymerase activity"/>
    <property type="evidence" value="ECO:0007669"/>
    <property type="project" value="UniProtKB-KW"/>
</dbReference>
<evidence type="ECO:0000259" key="16">
    <source>
        <dbReference type="PROSITE" id="PS50013"/>
    </source>
</evidence>
<keyword evidence="11" id="KW-0229">DNA integration</keyword>
<dbReference type="Pfam" id="PF08284">
    <property type="entry name" value="RVP_2"/>
    <property type="match status" value="1"/>
</dbReference>
<keyword evidence="4" id="KW-0548">Nucleotidyltransferase</keyword>
<dbReference type="Pfam" id="PF17921">
    <property type="entry name" value="Integrase_H2C2"/>
    <property type="match status" value="1"/>
</dbReference>
<accession>A0A7N2MDN8</accession>
<keyword evidence="5" id="KW-0540">Nuclease</keyword>
<dbReference type="OMA" id="CENQAAD"/>
<dbReference type="FunFam" id="3.10.10.10:FF:000007">
    <property type="entry name" value="Retrovirus-related Pol polyprotein from transposon 17.6-like Protein"/>
    <property type="match status" value="1"/>
</dbReference>
<dbReference type="EC" id="2.7.7.49" evidence="1"/>